<organism evidence="3 4">
    <name type="scientific">Methanosarcina mazei WWM610</name>
    <dbReference type="NCBI Taxonomy" id="1434117"/>
    <lineage>
        <taxon>Archaea</taxon>
        <taxon>Methanobacteriati</taxon>
        <taxon>Methanobacteriota</taxon>
        <taxon>Stenosarchaea group</taxon>
        <taxon>Methanomicrobia</taxon>
        <taxon>Methanosarcinales</taxon>
        <taxon>Methanosarcinaceae</taxon>
        <taxon>Methanosarcina</taxon>
    </lineage>
</organism>
<protein>
    <submittedName>
        <fullName evidence="3">Cell surface protein</fullName>
    </submittedName>
</protein>
<dbReference type="RefSeq" id="WP_050035739.1">
    <property type="nucleotide sequence ID" value="NZ_CP009509.1"/>
</dbReference>
<dbReference type="Pfam" id="PF18911">
    <property type="entry name" value="PKD_4"/>
    <property type="match status" value="4"/>
</dbReference>
<dbReference type="EMBL" id="CP009509">
    <property type="protein sequence ID" value="AKB40463.1"/>
    <property type="molecule type" value="Genomic_DNA"/>
</dbReference>
<dbReference type="InterPro" id="IPR035986">
    <property type="entry name" value="PKD_dom_sf"/>
</dbReference>
<name>A0A0E3PXC4_METMZ</name>
<feature type="domain" description="PKD" evidence="2">
    <location>
        <begin position="57"/>
        <end position="141"/>
    </location>
</feature>
<reference evidence="3 4" key="1">
    <citation type="submission" date="2014-07" db="EMBL/GenBank/DDBJ databases">
        <title>Methanogenic archaea and the global carbon cycle.</title>
        <authorList>
            <person name="Henriksen J.R."/>
            <person name="Luke J."/>
            <person name="Reinhart S."/>
            <person name="Benedict M.N."/>
            <person name="Youngblut N.D."/>
            <person name="Metcalf M.E."/>
            <person name="Whitaker R.J."/>
            <person name="Metcalf W.W."/>
        </authorList>
    </citation>
    <scope>NUCLEOTIDE SEQUENCE [LARGE SCALE GENOMIC DNA]</scope>
    <source>
        <strain evidence="3 4">WWM610</strain>
    </source>
</reference>
<dbReference type="PROSITE" id="PS50093">
    <property type="entry name" value="PKD"/>
    <property type="match status" value="4"/>
</dbReference>
<evidence type="ECO:0000313" key="4">
    <source>
        <dbReference type="Proteomes" id="UP000033058"/>
    </source>
</evidence>
<sequence length="543" mass="60128">MSKIIPKKVNKRDRLDLIISTLTAPLLFIIIFSSIVLIAVAQIDGVEEYTTDTEYAPDAEFSADVIWGYAPLTVKFTDESTGNPTEWKWNFGDGSPIIDGTTSDYQNPTYTYEKAGVYEVKETAINSAGRNTEIKSHYITVVSPYDPDPQSPEYAPDAEFSADVTSGYVPLTVKFTDESTGNPTEWKWNFGDGSDIIDGTTSDYQNPTHTYKKAGIYEVKETAINSAGRNTEIKTGYITVKSLEQISEKEPDAEFSADVTSGYAPLTVKFTDKSPGNPTEWKWNFGDGSPIIDGFTLTYQNPTHTYEKAGVYEVKETAINSAGRNTEIKTGYITVKPSDDSDLQPSKHTPNAEFFADITSGYAPLAVKFTDESTGHPTEWKWNFGDGSPIIDGTTSDYQNPTHTYEKAGVYEVKETAINSVGRNTEIKTGYITVKSSKDIENTDYSGSQISDEKYFTRDYQDESDTETDVPPQTQIIETITQFYTTHVEDISTTFIDDKDTNTIYNNPSSDPSNGDSIVNNIITVIGSIISAVIVAYIQTKRK</sequence>
<evidence type="ECO:0000256" key="1">
    <source>
        <dbReference type="SAM" id="Phobius"/>
    </source>
</evidence>
<feature type="domain" description="PKD" evidence="2">
    <location>
        <begin position="251"/>
        <end position="335"/>
    </location>
</feature>
<evidence type="ECO:0000313" key="3">
    <source>
        <dbReference type="EMBL" id="AKB40463.1"/>
    </source>
</evidence>
<dbReference type="FunFam" id="2.60.40.10:FF:000270">
    <property type="entry name" value="Cell surface protein"/>
    <property type="match status" value="4"/>
</dbReference>
<dbReference type="AlphaFoldDB" id="A0A0E3PXC4"/>
<dbReference type="Gene3D" id="2.60.40.10">
    <property type="entry name" value="Immunoglobulins"/>
    <property type="match status" value="4"/>
</dbReference>
<dbReference type="PATRIC" id="fig|1434117.4.peg.1871"/>
<dbReference type="SUPFAM" id="SSF49299">
    <property type="entry name" value="PKD domain"/>
    <property type="match status" value="4"/>
</dbReference>
<dbReference type="PANTHER" id="PTHR36842">
    <property type="entry name" value="PROTEIN TOLB HOMOLOG"/>
    <property type="match status" value="1"/>
</dbReference>
<dbReference type="Proteomes" id="UP000033058">
    <property type="component" value="Chromosome"/>
</dbReference>
<feature type="domain" description="PKD" evidence="2">
    <location>
        <begin position="350"/>
        <end position="439"/>
    </location>
</feature>
<evidence type="ECO:0000259" key="2">
    <source>
        <dbReference type="PROSITE" id="PS50093"/>
    </source>
</evidence>
<dbReference type="PANTHER" id="PTHR36842:SF1">
    <property type="entry name" value="PROTEIN TOLB"/>
    <property type="match status" value="1"/>
</dbReference>
<dbReference type="InterPro" id="IPR022409">
    <property type="entry name" value="PKD/Chitinase_dom"/>
</dbReference>
<dbReference type="CDD" id="cd00146">
    <property type="entry name" value="PKD"/>
    <property type="match status" value="4"/>
</dbReference>
<accession>A0A0E3PXC4</accession>
<proteinExistence type="predicted"/>
<feature type="domain" description="PKD" evidence="2">
    <location>
        <begin position="156"/>
        <end position="240"/>
    </location>
</feature>
<dbReference type="InterPro" id="IPR000601">
    <property type="entry name" value="PKD_dom"/>
</dbReference>
<keyword evidence="1" id="KW-0812">Transmembrane</keyword>
<gene>
    <name evidence="3" type="ORF">MSMAW_1472</name>
</gene>
<dbReference type="HOGENOM" id="CLU_037289_0_0_2"/>
<feature type="transmembrane region" description="Helical" evidence="1">
    <location>
        <begin position="21"/>
        <end position="41"/>
    </location>
</feature>
<dbReference type="GeneID" id="24851168"/>
<dbReference type="InterPro" id="IPR013783">
    <property type="entry name" value="Ig-like_fold"/>
</dbReference>
<keyword evidence="1" id="KW-0472">Membrane</keyword>
<feature type="transmembrane region" description="Helical" evidence="1">
    <location>
        <begin position="518"/>
        <end position="538"/>
    </location>
</feature>
<keyword evidence="1" id="KW-1133">Transmembrane helix</keyword>
<dbReference type="SMART" id="SM00089">
    <property type="entry name" value="PKD"/>
    <property type="match status" value="4"/>
</dbReference>